<protein>
    <submittedName>
        <fullName evidence="1">Uncharacterized protein</fullName>
    </submittedName>
</protein>
<sequence length="64" mass="7279">MSDNHGIVPNIPIPTPDSHQDVPKEIILKDNFNQDRLKHLNDGPIGFILPDEIKVKDKKEKGRI</sequence>
<dbReference type="AlphaFoldDB" id="A0A1Q2D5L3"/>
<dbReference type="EMBL" id="CP019609">
    <property type="protein sequence ID" value="AQP53643.1"/>
    <property type="molecule type" value="Genomic_DNA"/>
</dbReference>
<dbReference type="OrthoDB" id="9991340at2"/>
<evidence type="ECO:0000313" key="1">
    <source>
        <dbReference type="EMBL" id="AQP53643.1"/>
    </source>
</evidence>
<dbReference type="KEGG" id="vpi:BW732_04930"/>
<keyword evidence="2" id="KW-1185">Reference proteome</keyword>
<name>A0A1Q2D5L3_9ENTE</name>
<dbReference type="RefSeq" id="WP_077275731.1">
    <property type="nucleotide sequence ID" value="NZ_CP019609.1"/>
</dbReference>
<proteinExistence type="predicted"/>
<gene>
    <name evidence="1" type="ORF">BW732_04930</name>
</gene>
<evidence type="ECO:0000313" key="2">
    <source>
        <dbReference type="Proteomes" id="UP000188246"/>
    </source>
</evidence>
<reference evidence="1 2" key="1">
    <citation type="journal article" date="2010" name="Int. J. Syst. Evol. Microbiol.">
        <title>Vagococcus penaei sp. nov., isolated from spoilage microbiota of cooked shrimp (Penaeus vannamei).</title>
        <authorList>
            <person name="Jaffres E."/>
            <person name="Prevost H."/>
            <person name="Rossero A."/>
            <person name="Joffraud J.J."/>
            <person name="Dousset X."/>
        </authorList>
    </citation>
    <scope>NUCLEOTIDE SEQUENCE [LARGE SCALE GENOMIC DNA]</scope>
    <source>
        <strain evidence="1 2">CD276</strain>
    </source>
</reference>
<accession>A0A1Q2D5L3</accession>
<organism evidence="1 2">
    <name type="scientific">Vagococcus penaei</name>
    <dbReference type="NCBI Taxonomy" id="633807"/>
    <lineage>
        <taxon>Bacteria</taxon>
        <taxon>Bacillati</taxon>
        <taxon>Bacillota</taxon>
        <taxon>Bacilli</taxon>
        <taxon>Lactobacillales</taxon>
        <taxon>Enterococcaceae</taxon>
        <taxon>Vagococcus</taxon>
    </lineage>
</organism>
<dbReference type="Proteomes" id="UP000188246">
    <property type="component" value="Chromosome"/>
</dbReference>